<dbReference type="SUPFAM" id="SSF56935">
    <property type="entry name" value="Porins"/>
    <property type="match status" value="1"/>
</dbReference>
<evidence type="ECO:0000256" key="3">
    <source>
        <dbReference type="ARBA" id="ARBA00022452"/>
    </source>
</evidence>
<evidence type="ECO:0000256" key="4">
    <source>
        <dbReference type="ARBA" id="ARBA00022692"/>
    </source>
</evidence>
<dbReference type="InterPro" id="IPR012910">
    <property type="entry name" value="Plug_dom"/>
</dbReference>
<dbReference type="GO" id="GO:0009279">
    <property type="term" value="C:cell outer membrane"/>
    <property type="evidence" value="ECO:0007669"/>
    <property type="project" value="UniProtKB-SubCell"/>
</dbReference>
<dbReference type="Gene3D" id="2.60.40.1120">
    <property type="entry name" value="Carboxypeptidase-like, regulatory domain"/>
    <property type="match status" value="1"/>
</dbReference>
<keyword evidence="6 8" id="KW-0472">Membrane</keyword>
<feature type="domain" description="TonB-dependent receptor-like beta-barrel" evidence="11">
    <location>
        <begin position="419"/>
        <end position="986"/>
    </location>
</feature>
<keyword evidence="5 9" id="KW-0798">TonB box</keyword>
<keyword evidence="3 8" id="KW-1134">Transmembrane beta strand</keyword>
<dbReference type="PROSITE" id="PS52016">
    <property type="entry name" value="TONB_DEPENDENT_REC_3"/>
    <property type="match status" value="1"/>
</dbReference>
<dbReference type="InterPro" id="IPR023996">
    <property type="entry name" value="TonB-dep_OMP_SusC/RagA"/>
</dbReference>
<keyword evidence="2 8" id="KW-0813">Transport</keyword>
<dbReference type="FunFam" id="2.170.130.10:FF:000008">
    <property type="entry name" value="SusC/RagA family TonB-linked outer membrane protein"/>
    <property type="match status" value="1"/>
</dbReference>
<dbReference type="InterPro" id="IPR039426">
    <property type="entry name" value="TonB-dep_rcpt-like"/>
</dbReference>
<keyword evidence="10" id="KW-0732">Signal</keyword>
<dbReference type="Proteomes" id="UP000261284">
    <property type="component" value="Unassembled WGS sequence"/>
</dbReference>
<feature type="signal peptide" evidence="10">
    <location>
        <begin position="1"/>
        <end position="24"/>
    </location>
</feature>
<protein>
    <submittedName>
        <fullName evidence="13">TonB-dependent receptor</fullName>
    </submittedName>
</protein>
<dbReference type="EMBL" id="QTJU01000004">
    <property type="protein sequence ID" value="RFM27546.1"/>
    <property type="molecule type" value="Genomic_DNA"/>
</dbReference>
<feature type="domain" description="TonB-dependent receptor plug" evidence="12">
    <location>
        <begin position="123"/>
        <end position="230"/>
    </location>
</feature>
<dbReference type="InterPro" id="IPR023997">
    <property type="entry name" value="TonB-dep_OMP_SusC/RagA_CS"/>
</dbReference>
<evidence type="ECO:0000256" key="10">
    <source>
        <dbReference type="SAM" id="SignalP"/>
    </source>
</evidence>
<keyword evidence="13" id="KW-0675">Receptor</keyword>
<accession>A0A3E1NHY5</accession>
<evidence type="ECO:0000256" key="8">
    <source>
        <dbReference type="PROSITE-ProRule" id="PRU01360"/>
    </source>
</evidence>
<comment type="subcellular location">
    <subcellularLocation>
        <location evidence="1 8">Cell outer membrane</location>
        <topology evidence="1 8">Multi-pass membrane protein</topology>
    </subcellularLocation>
</comment>
<evidence type="ECO:0000256" key="5">
    <source>
        <dbReference type="ARBA" id="ARBA00023077"/>
    </source>
</evidence>
<dbReference type="Pfam" id="PF00593">
    <property type="entry name" value="TonB_dep_Rec_b-barrel"/>
    <property type="match status" value="1"/>
</dbReference>
<dbReference type="AlphaFoldDB" id="A0A3E1NHY5"/>
<keyword evidence="4 8" id="KW-0812">Transmembrane</keyword>
<evidence type="ECO:0000256" key="7">
    <source>
        <dbReference type="ARBA" id="ARBA00023237"/>
    </source>
</evidence>
<dbReference type="InterPro" id="IPR037066">
    <property type="entry name" value="Plug_dom_sf"/>
</dbReference>
<evidence type="ECO:0000256" key="9">
    <source>
        <dbReference type="RuleBase" id="RU003357"/>
    </source>
</evidence>
<dbReference type="InterPro" id="IPR036942">
    <property type="entry name" value="Beta-barrel_TonB_sf"/>
</dbReference>
<evidence type="ECO:0000256" key="6">
    <source>
        <dbReference type="ARBA" id="ARBA00023136"/>
    </source>
</evidence>
<dbReference type="InterPro" id="IPR008969">
    <property type="entry name" value="CarboxyPept-like_regulatory"/>
</dbReference>
<evidence type="ECO:0000256" key="1">
    <source>
        <dbReference type="ARBA" id="ARBA00004571"/>
    </source>
</evidence>
<dbReference type="RefSeq" id="WP_116847623.1">
    <property type="nucleotide sequence ID" value="NZ_QTJU01000004.1"/>
</dbReference>
<organism evidence="13 14">
    <name type="scientific">Deminuibacter soli</name>
    <dbReference type="NCBI Taxonomy" id="2291815"/>
    <lineage>
        <taxon>Bacteria</taxon>
        <taxon>Pseudomonadati</taxon>
        <taxon>Bacteroidota</taxon>
        <taxon>Chitinophagia</taxon>
        <taxon>Chitinophagales</taxon>
        <taxon>Chitinophagaceae</taxon>
        <taxon>Deminuibacter</taxon>
    </lineage>
</organism>
<keyword evidence="14" id="KW-1185">Reference proteome</keyword>
<comment type="caution">
    <text evidence="13">The sequence shown here is derived from an EMBL/GenBank/DDBJ whole genome shotgun (WGS) entry which is preliminary data.</text>
</comment>
<comment type="similarity">
    <text evidence="8 9">Belongs to the TonB-dependent receptor family.</text>
</comment>
<keyword evidence="7 8" id="KW-0998">Cell outer membrane</keyword>
<dbReference type="NCBIfam" id="TIGR04056">
    <property type="entry name" value="OMP_RagA_SusC"/>
    <property type="match status" value="1"/>
</dbReference>
<sequence length="1031" mass="112110">MFMRKLMRATYLLLCMLATTQLLIAQSGRISGKINTTETGALAGASIHVKGSPVNTISGEGGVFTITVPAAKTSATLVISAVGYEDQEVPVTLPFQGELQVTMKETTKGLNEVVVVGYGTSRKKDLTGSVSSISVAGQEKTPVIGTAQLLQGQASGVQVMQNQAQPGGTVFSIRIRGTNSINSSSEPLYVIDGYPGGDISAINPNDIESMDVLKDASSTAIYGSRGANGVIMITTKKGRAGSKGVSIDAYTGIQKVGKRYDMMNATQYATFMDSLQAENNRYNNTNLALPYTADQISKMGAGTDWQDAIFRTAPISNISVGFRGGNADTRYYLSLGYFDQQGIVIGSDYKRGTVQFNLDQTVSKKIKVGFTSQSSYGYQNAPTVNTSGGGTTPSVLWDAVRFNPVLPVYDSTGKYTFMNNPGPLASPIGNPVAYANEAQDGVYNFRTLVNTYGEYEIVKGLKLKSSFGVNYRNYGEKTFVPTDLYVSSGLGSASQTSEQHYSWLSETYLTWDKEFNKNNALNVVGGYTFQHWYDKGFTANVNTLSTNANGGDNLSVGTPTSSTSFYNDNVLTSYFTRVNYRLFDRFLFTGTIRADGSSRFGENNKWGYFPSGAFAWRMGEEDFIRHIKAISDMKLRLSYGVTGNQEIGSYNALSHYSTNSYSLGSGPSRVVGISPSNIPNPDLKWESTATYDAGLDLSLWSSRVNISMDYYYKKTSNLLLNLSIPQTSGYTSILKNAGSVSNQGFELGINTRNIVGKTFSWNTSLNFSTNKNKVVDLGSNKQIYAGDVSGSLFPSATFKSGILLVGQPIGSFYGYVFDGIWQSQEQIAKSGTKQAVKPGDPIYRDLNGDSILNGSDRMILGHALPKFTYGITNNFTLGRFNLNIFLQGVYGNKIWNENRYEIENGSPNFNKLAYVGTDSWHGEGTSNTNARISSVLRRSTGVTSDVIESGSYLRVKTVTLSYDLPLPKITNGVFKSATVYVTGQNLITITKYSGYDPEVNSFGISNALSLGTDYNAYPNYRSYLVGVKFGF</sequence>
<evidence type="ECO:0000259" key="12">
    <source>
        <dbReference type="Pfam" id="PF07715"/>
    </source>
</evidence>
<dbReference type="NCBIfam" id="TIGR04057">
    <property type="entry name" value="SusC_RagA_signa"/>
    <property type="match status" value="1"/>
</dbReference>
<name>A0A3E1NHY5_9BACT</name>
<proteinExistence type="inferred from homology"/>
<dbReference type="Pfam" id="PF07715">
    <property type="entry name" value="Plug"/>
    <property type="match status" value="1"/>
</dbReference>
<reference evidence="13 14" key="1">
    <citation type="submission" date="2018-08" db="EMBL/GenBank/DDBJ databases">
        <title>Chitinophagaceae sp. K23C18032701, a novel bacterium isolated from forest soil.</title>
        <authorList>
            <person name="Wang C."/>
        </authorList>
    </citation>
    <scope>NUCLEOTIDE SEQUENCE [LARGE SCALE GENOMIC DNA]</scope>
    <source>
        <strain evidence="13 14">K23C18032701</strain>
    </source>
</reference>
<dbReference type="Gene3D" id="2.170.130.10">
    <property type="entry name" value="TonB-dependent receptor, plug domain"/>
    <property type="match status" value="1"/>
</dbReference>
<dbReference type="InterPro" id="IPR000531">
    <property type="entry name" value="Beta-barrel_TonB"/>
</dbReference>
<dbReference type="OrthoDB" id="9768177at2"/>
<evidence type="ECO:0000313" key="13">
    <source>
        <dbReference type="EMBL" id="RFM27546.1"/>
    </source>
</evidence>
<evidence type="ECO:0000259" key="11">
    <source>
        <dbReference type="Pfam" id="PF00593"/>
    </source>
</evidence>
<feature type="chain" id="PRO_5017813862" evidence="10">
    <location>
        <begin position="25"/>
        <end position="1031"/>
    </location>
</feature>
<dbReference type="Pfam" id="PF13715">
    <property type="entry name" value="CarbopepD_reg_2"/>
    <property type="match status" value="1"/>
</dbReference>
<evidence type="ECO:0000256" key="2">
    <source>
        <dbReference type="ARBA" id="ARBA00022448"/>
    </source>
</evidence>
<dbReference type="Gene3D" id="2.40.170.20">
    <property type="entry name" value="TonB-dependent receptor, beta-barrel domain"/>
    <property type="match status" value="1"/>
</dbReference>
<gene>
    <name evidence="13" type="ORF">DXN05_12550</name>
</gene>
<dbReference type="SUPFAM" id="SSF49464">
    <property type="entry name" value="Carboxypeptidase regulatory domain-like"/>
    <property type="match status" value="1"/>
</dbReference>
<evidence type="ECO:0000313" key="14">
    <source>
        <dbReference type="Proteomes" id="UP000261284"/>
    </source>
</evidence>